<keyword evidence="4" id="KW-1185">Reference proteome</keyword>
<evidence type="ECO:0000259" key="2">
    <source>
        <dbReference type="PROSITE" id="PS50280"/>
    </source>
</evidence>
<dbReference type="PROSITE" id="PS50280">
    <property type="entry name" value="SET"/>
    <property type="match status" value="1"/>
</dbReference>
<feature type="compositionally biased region" description="Basic and acidic residues" evidence="1">
    <location>
        <begin position="15"/>
        <end position="34"/>
    </location>
</feature>
<dbReference type="InterPro" id="IPR046341">
    <property type="entry name" value="SET_dom_sf"/>
</dbReference>
<sequence>MPSKPSTPTGVPERTSAETNHKDLISGETQRREAAVQLEQVTKARRKRYRERQREKKSKEEGSAATSIATGVGAETRALATEPPPPKPELKHAFPAISPVEVPVLPRYEFREFSRVNGGKEDTDQGLFATQKIEKGTRVISEQPILTLSAPGDQLDELMSAYQRLSKEEQTMIWNIQPASPNASAQLQDLRFIIDRLVLGLKTIILKPRTDRSESEQNKLDSMAPKVEHAMNTWRLAARWHANRSSLINLPMHERLNLPDGTPITGLFILRAHIRHSCVPNCFASFDDQRGCMNIHVTRDIKKGEELTLAAFADTNYYNNAAERAKELGAWGLTCSCEACDETNPRFVVHEGARERARARAVILNDILTRLDKSDLPDADLTNAQTLLCALMRDLKSTGCESVESVRWRNVLMDCVLPARALLVADNKHKTILWRVVLEHARECEKVARMCFGDDRVEFRALQQSREAAEATVQMFVDGVVDALEKVELKEEGED</sequence>
<protein>
    <recommendedName>
        <fullName evidence="2">SET domain-containing protein</fullName>
    </recommendedName>
</protein>
<dbReference type="CDD" id="cd20071">
    <property type="entry name" value="SET_SMYD"/>
    <property type="match status" value="1"/>
</dbReference>
<dbReference type="InterPro" id="IPR001214">
    <property type="entry name" value="SET_dom"/>
</dbReference>
<dbReference type="AlphaFoldDB" id="A0A1Y2LWS7"/>
<evidence type="ECO:0000313" key="4">
    <source>
        <dbReference type="Proteomes" id="UP000193240"/>
    </source>
</evidence>
<evidence type="ECO:0000256" key="1">
    <source>
        <dbReference type="SAM" id="MobiDB-lite"/>
    </source>
</evidence>
<dbReference type="InParanoid" id="A0A1Y2LWS7"/>
<dbReference type="SUPFAM" id="SSF82199">
    <property type="entry name" value="SET domain"/>
    <property type="match status" value="1"/>
</dbReference>
<proteinExistence type="predicted"/>
<name>A0A1Y2LWS7_EPING</name>
<dbReference type="STRING" id="105696.A0A1Y2LWS7"/>
<dbReference type="Pfam" id="PF00856">
    <property type="entry name" value="SET"/>
    <property type="match status" value="1"/>
</dbReference>
<dbReference type="InterPro" id="IPR053185">
    <property type="entry name" value="SET_domain_protein"/>
</dbReference>
<dbReference type="OMA" id="PRYEFRE"/>
<dbReference type="PANTHER" id="PTHR47332:SF2">
    <property type="entry name" value="SET-6"/>
    <property type="match status" value="1"/>
</dbReference>
<dbReference type="Gene3D" id="2.170.270.10">
    <property type="entry name" value="SET domain"/>
    <property type="match status" value="1"/>
</dbReference>
<feature type="compositionally biased region" description="Basic and acidic residues" evidence="1">
    <location>
        <begin position="52"/>
        <end position="62"/>
    </location>
</feature>
<dbReference type="EMBL" id="KZ107846">
    <property type="protein sequence ID" value="OSS48336.1"/>
    <property type="molecule type" value="Genomic_DNA"/>
</dbReference>
<evidence type="ECO:0000313" key="3">
    <source>
        <dbReference type="EMBL" id="OSS48336.1"/>
    </source>
</evidence>
<feature type="domain" description="SET" evidence="2">
    <location>
        <begin position="106"/>
        <end position="312"/>
    </location>
</feature>
<organism evidence="3 4">
    <name type="scientific">Epicoccum nigrum</name>
    <name type="common">Soil fungus</name>
    <name type="synonym">Epicoccum purpurascens</name>
    <dbReference type="NCBI Taxonomy" id="105696"/>
    <lineage>
        <taxon>Eukaryota</taxon>
        <taxon>Fungi</taxon>
        <taxon>Dikarya</taxon>
        <taxon>Ascomycota</taxon>
        <taxon>Pezizomycotina</taxon>
        <taxon>Dothideomycetes</taxon>
        <taxon>Pleosporomycetidae</taxon>
        <taxon>Pleosporales</taxon>
        <taxon>Pleosporineae</taxon>
        <taxon>Didymellaceae</taxon>
        <taxon>Epicoccum</taxon>
    </lineage>
</organism>
<feature type="region of interest" description="Disordered" evidence="1">
    <location>
        <begin position="1"/>
        <end position="92"/>
    </location>
</feature>
<dbReference type="Proteomes" id="UP000193240">
    <property type="component" value="Unassembled WGS sequence"/>
</dbReference>
<accession>A0A1Y2LWS7</accession>
<dbReference type="PANTHER" id="PTHR47332">
    <property type="entry name" value="SET DOMAIN-CONTAINING PROTEIN 5"/>
    <property type="match status" value="1"/>
</dbReference>
<reference evidence="3 4" key="1">
    <citation type="journal article" date="2017" name="Genome Announc.">
        <title>Genome sequence of the saprophytic ascomycete Epicoccum nigrum ICMP 19927 strain isolated from New Zealand.</title>
        <authorList>
            <person name="Fokin M."/>
            <person name="Fleetwood D."/>
            <person name="Weir B.S."/>
            <person name="Villas-Boas S.G."/>
        </authorList>
    </citation>
    <scope>NUCLEOTIDE SEQUENCE [LARGE SCALE GENOMIC DNA]</scope>
    <source>
        <strain evidence="3 4">ICMP 19927</strain>
    </source>
</reference>
<gene>
    <name evidence="3" type="ORF">B5807_07767</name>
</gene>